<dbReference type="PROSITE" id="PS51257">
    <property type="entry name" value="PROKAR_LIPOPROTEIN"/>
    <property type="match status" value="1"/>
</dbReference>
<evidence type="ECO:0000256" key="2">
    <source>
        <dbReference type="SAM" id="SignalP"/>
    </source>
</evidence>
<accession>A0ABY5CZT9</accession>
<feature type="signal peptide" evidence="2">
    <location>
        <begin position="1"/>
        <end position="23"/>
    </location>
</feature>
<proteinExistence type="predicted"/>
<organism evidence="3 4">
    <name type="scientific">Nocardiopsis exhalans</name>
    <dbReference type="NCBI Taxonomy" id="163604"/>
    <lineage>
        <taxon>Bacteria</taxon>
        <taxon>Bacillati</taxon>
        <taxon>Actinomycetota</taxon>
        <taxon>Actinomycetes</taxon>
        <taxon>Streptosporangiales</taxon>
        <taxon>Nocardiopsidaceae</taxon>
        <taxon>Nocardiopsis</taxon>
    </lineage>
</organism>
<evidence type="ECO:0000256" key="1">
    <source>
        <dbReference type="SAM" id="MobiDB-lite"/>
    </source>
</evidence>
<feature type="region of interest" description="Disordered" evidence="1">
    <location>
        <begin position="26"/>
        <end position="113"/>
    </location>
</feature>
<protein>
    <recommendedName>
        <fullName evidence="5">Lipoprotein</fullName>
    </recommendedName>
</protein>
<dbReference type="RefSeq" id="WP_254416972.1">
    <property type="nucleotide sequence ID" value="NZ_BAAAJB010000069.1"/>
</dbReference>
<feature type="compositionally biased region" description="Pro residues" evidence="1">
    <location>
        <begin position="81"/>
        <end position="90"/>
    </location>
</feature>
<keyword evidence="4" id="KW-1185">Reference proteome</keyword>
<feature type="compositionally biased region" description="Polar residues" evidence="1">
    <location>
        <begin position="58"/>
        <end position="73"/>
    </location>
</feature>
<evidence type="ECO:0008006" key="5">
    <source>
        <dbReference type="Google" id="ProtNLM"/>
    </source>
</evidence>
<feature type="compositionally biased region" description="Acidic residues" evidence="1">
    <location>
        <begin position="28"/>
        <end position="43"/>
    </location>
</feature>
<evidence type="ECO:0000313" key="3">
    <source>
        <dbReference type="EMBL" id="USY17399.1"/>
    </source>
</evidence>
<evidence type="ECO:0000313" key="4">
    <source>
        <dbReference type="Proteomes" id="UP001055940"/>
    </source>
</evidence>
<feature type="chain" id="PRO_5047390385" description="Lipoprotein" evidence="2">
    <location>
        <begin position="24"/>
        <end position="129"/>
    </location>
</feature>
<name>A0ABY5CZT9_9ACTN</name>
<keyword evidence="2" id="KW-0732">Signal</keyword>
<dbReference type="EMBL" id="CP099837">
    <property type="protein sequence ID" value="USY17399.1"/>
    <property type="molecule type" value="Genomic_DNA"/>
</dbReference>
<sequence>MRVSGFAAAVLTLVSALILSACAAQTPVEEDAPEREFFVEPEERDSPEPRGPEPPASATATGSSIHQAPQESQAPEAPSLQPDPAPPPGDTIPIPDDPFYRPEGMDPCDTAHGFVDNDACLAQNGYPLD</sequence>
<gene>
    <name evidence="3" type="ORF">NE857_18830</name>
</gene>
<dbReference type="Proteomes" id="UP001055940">
    <property type="component" value="Chromosome"/>
</dbReference>
<reference evidence="3" key="1">
    <citation type="submission" date="2022-06" db="EMBL/GenBank/DDBJ databases">
        <authorList>
            <person name="Ping M."/>
        </authorList>
    </citation>
    <scope>NUCLEOTIDE SEQUENCE</scope>
    <source>
        <strain evidence="3">JCM11759T</strain>
    </source>
</reference>